<evidence type="ECO:0000256" key="1">
    <source>
        <dbReference type="SAM" id="MobiDB-lite"/>
    </source>
</evidence>
<name>A0A0R3VTR9_TAEAS</name>
<feature type="region of interest" description="Disordered" evidence="1">
    <location>
        <begin position="1"/>
        <end position="41"/>
    </location>
</feature>
<dbReference type="WBParaSite" id="TASK_0000065601-mRNA-1">
    <property type="protein sequence ID" value="TASK_0000065601-mRNA-1"/>
    <property type="gene ID" value="TASK_0000065601"/>
</dbReference>
<dbReference type="Proteomes" id="UP000282613">
    <property type="component" value="Unassembled WGS sequence"/>
</dbReference>
<evidence type="ECO:0000313" key="2">
    <source>
        <dbReference type="EMBL" id="VDK21457.1"/>
    </source>
</evidence>
<reference evidence="4" key="1">
    <citation type="submission" date="2016-04" db="UniProtKB">
        <authorList>
            <consortium name="WormBaseParasite"/>
        </authorList>
    </citation>
    <scope>IDENTIFICATION</scope>
</reference>
<keyword evidence="3" id="KW-1185">Reference proteome</keyword>
<reference evidence="2 3" key="2">
    <citation type="submission" date="2018-11" db="EMBL/GenBank/DDBJ databases">
        <authorList>
            <consortium name="Pathogen Informatics"/>
        </authorList>
    </citation>
    <scope>NUCLEOTIDE SEQUENCE [LARGE SCALE GENOMIC DNA]</scope>
</reference>
<proteinExistence type="predicted"/>
<sequence>MQGSLRGSDDDHEEPHEDNEEEAVRTRGVVKDEPEANGDVVKTQPCEGQLRDWHDGLCSCHKDVGNCFLVAFCEPCAAAYEFHKHNENPFLGFCFFGPLMALIAQYRAKNGIMVSVCYNR</sequence>
<dbReference type="EMBL" id="UYRS01000093">
    <property type="protein sequence ID" value="VDK21457.1"/>
    <property type="molecule type" value="Genomic_DNA"/>
</dbReference>
<gene>
    <name evidence="2" type="ORF">TASK_LOCUS657</name>
</gene>
<accession>A0A0R3VTR9</accession>
<dbReference type="STRING" id="60517.A0A0R3VTR9"/>
<organism evidence="4">
    <name type="scientific">Taenia asiatica</name>
    <name type="common">Asian tapeworm</name>
    <dbReference type="NCBI Taxonomy" id="60517"/>
    <lineage>
        <taxon>Eukaryota</taxon>
        <taxon>Metazoa</taxon>
        <taxon>Spiralia</taxon>
        <taxon>Lophotrochozoa</taxon>
        <taxon>Platyhelminthes</taxon>
        <taxon>Cestoda</taxon>
        <taxon>Eucestoda</taxon>
        <taxon>Cyclophyllidea</taxon>
        <taxon>Taeniidae</taxon>
        <taxon>Taenia</taxon>
    </lineage>
</organism>
<evidence type="ECO:0000313" key="3">
    <source>
        <dbReference type="Proteomes" id="UP000282613"/>
    </source>
</evidence>
<dbReference type="OrthoDB" id="1045822at2759"/>
<feature type="compositionally biased region" description="Basic and acidic residues" evidence="1">
    <location>
        <begin position="22"/>
        <end position="34"/>
    </location>
</feature>
<evidence type="ECO:0000313" key="4">
    <source>
        <dbReference type="WBParaSite" id="TASK_0000065601-mRNA-1"/>
    </source>
</evidence>
<dbReference type="AlphaFoldDB" id="A0A0R3VTR9"/>
<protein>
    <submittedName>
        <fullName evidence="4">PLAC8 family protein</fullName>
    </submittedName>
</protein>